<dbReference type="EMBL" id="LAZR01008845">
    <property type="protein sequence ID" value="KKM76219.1"/>
    <property type="molecule type" value="Genomic_DNA"/>
</dbReference>
<sequence length="102" mass="11048">MSAISNSESSFINVAKETGIDIIDEDGAVIWTGPKGGNIKPVGPLSDKKVGCIVASEFIDFQAYYIASYIGEFGGKLEFIIVDQVTWKFTRPNIKVKGVQGM</sequence>
<gene>
    <name evidence="1" type="ORF">LCGC14_1382340</name>
</gene>
<protein>
    <submittedName>
        <fullName evidence="1">Uncharacterized protein</fullName>
    </submittedName>
</protein>
<dbReference type="AlphaFoldDB" id="A0A0F9K2B2"/>
<organism evidence="1">
    <name type="scientific">marine sediment metagenome</name>
    <dbReference type="NCBI Taxonomy" id="412755"/>
    <lineage>
        <taxon>unclassified sequences</taxon>
        <taxon>metagenomes</taxon>
        <taxon>ecological metagenomes</taxon>
    </lineage>
</organism>
<comment type="caution">
    <text evidence="1">The sequence shown here is derived from an EMBL/GenBank/DDBJ whole genome shotgun (WGS) entry which is preliminary data.</text>
</comment>
<accession>A0A0F9K2B2</accession>
<evidence type="ECO:0000313" key="1">
    <source>
        <dbReference type="EMBL" id="KKM76219.1"/>
    </source>
</evidence>
<proteinExistence type="predicted"/>
<reference evidence="1" key="1">
    <citation type="journal article" date="2015" name="Nature">
        <title>Complex archaea that bridge the gap between prokaryotes and eukaryotes.</title>
        <authorList>
            <person name="Spang A."/>
            <person name="Saw J.H."/>
            <person name="Jorgensen S.L."/>
            <person name="Zaremba-Niedzwiedzka K."/>
            <person name="Martijn J."/>
            <person name="Lind A.E."/>
            <person name="van Eijk R."/>
            <person name="Schleper C."/>
            <person name="Guy L."/>
            <person name="Ettema T.J."/>
        </authorList>
    </citation>
    <scope>NUCLEOTIDE SEQUENCE</scope>
</reference>
<name>A0A0F9K2B2_9ZZZZ</name>